<dbReference type="Proteomes" id="UP000215896">
    <property type="component" value="Unassembled WGS sequence"/>
</dbReference>
<evidence type="ECO:0000259" key="1">
    <source>
        <dbReference type="Pfam" id="PF01323"/>
    </source>
</evidence>
<dbReference type="GO" id="GO:0016491">
    <property type="term" value="F:oxidoreductase activity"/>
    <property type="evidence" value="ECO:0007669"/>
    <property type="project" value="InterPro"/>
</dbReference>
<name>A0A255GC65_9ACTN</name>
<dbReference type="PANTHER" id="PTHR13887:SF41">
    <property type="entry name" value="THIOREDOXIN SUPERFAMILY PROTEIN"/>
    <property type="match status" value="1"/>
</dbReference>
<keyword evidence="3" id="KW-1185">Reference proteome</keyword>
<evidence type="ECO:0000313" key="2">
    <source>
        <dbReference type="EMBL" id="OYO13498.1"/>
    </source>
</evidence>
<dbReference type="EMBL" id="NMVO01000013">
    <property type="protein sequence ID" value="OYO13498.1"/>
    <property type="molecule type" value="Genomic_DNA"/>
</dbReference>
<organism evidence="2 3">
    <name type="scientific">Enemella evansiae</name>
    <dbReference type="NCBI Taxonomy" id="2016499"/>
    <lineage>
        <taxon>Bacteria</taxon>
        <taxon>Bacillati</taxon>
        <taxon>Actinomycetota</taxon>
        <taxon>Actinomycetes</taxon>
        <taxon>Propionibacteriales</taxon>
        <taxon>Propionibacteriaceae</taxon>
        <taxon>Enemella</taxon>
    </lineage>
</organism>
<dbReference type="RefSeq" id="WP_094405642.1">
    <property type="nucleotide sequence ID" value="NZ_NMVO01000013.1"/>
</dbReference>
<accession>A0A255GC65</accession>
<comment type="caution">
    <text evidence="2">The sequence shown here is derived from an EMBL/GenBank/DDBJ whole genome shotgun (WGS) entry which is preliminary data.</text>
</comment>
<evidence type="ECO:0000313" key="3">
    <source>
        <dbReference type="Proteomes" id="UP000215896"/>
    </source>
</evidence>
<dbReference type="Gene3D" id="3.40.30.10">
    <property type="entry name" value="Glutaredoxin"/>
    <property type="match status" value="1"/>
</dbReference>
<proteinExistence type="predicted"/>
<dbReference type="SUPFAM" id="SSF52833">
    <property type="entry name" value="Thioredoxin-like"/>
    <property type="match status" value="1"/>
</dbReference>
<gene>
    <name evidence="2" type="ORF">CGZ94_11040</name>
</gene>
<protein>
    <recommendedName>
        <fullName evidence="1">DSBA-like thioredoxin domain-containing protein</fullName>
    </recommendedName>
</protein>
<dbReference type="OrthoDB" id="9799122at2"/>
<dbReference type="CDD" id="cd03024">
    <property type="entry name" value="DsbA_FrnE"/>
    <property type="match status" value="1"/>
</dbReference>
<dbReference type="Pfam" id="PF01323">
    <property type="entry name" value="DSBA"/>
    <property type="match status" value="1"/>
</dbReference>
<dbReference type="InterPro" id="IPR001853">
    <property type="entry name" value="DSBA-like_thioredoxin_dom"/>
</dbReference>
<reference evidence="2 3" key="1">
    <citation type="submission" date="2017-07" db="EMBL/GenBank/DDBJ databases">
        <title>Draft whole genome sequences of clinical Proprionibacteriaceae strains.</title>
        <authorList>
            <person name="Bernier A.-M."/>
            <person name="Bernard K."/>
            <person name="Domingo M.-C."/>
        </authorList>
    </citation>
    <scope>NUCLEOTIDE SEQUENCE [LARGE SCALE GENOMIC DNA]</scope>
    <source>
        <strain evidence="2 3">NML 030167</strain>
    </source>
</reference>
<sequence length="231" mass="25614">MEIEIWSDIVCPFCYLGKRELENALAGFEHADDITISWRSFELDPSIEPVVEGSLVDKIAAKYGMPAEQAEQSQRQIAARAESLGLTFNWQQARFGNTFDAHRLVHLAAELGLQQEAYERLLRAYFTEGVAVGNKAELQRLGEEIGLPADRVRSLLASDEYAEQVRADEQRAAKLRIQGVPFFLFDGRFAVSGAQPQEVFEAALQKAWDAHRPDQLIDIGGSGEACGPDGC</sequence>
<feature type="domain" description="DSBA-like thioredoxin" evidence="1">
    <location>
        <begin position="3"/>
        <end position="205"/>
    </location>
</feature>
<dbReference type="InterPro" id="IPR036249">
    <property type="entry name" value="Thioredoxin-like_sf"/>
</dbReference>
<dbReference type="AlphaFoldDB" id="A0A255GC65"/>
<dbReference type="PANTHER" id="PTHR13887">
    <property type="entry name" value="GLUTATHIONE S-TRANSFERASE KAPPA"/>
    <property type="match status" value="1"/>
</dbReference>